<dbReference type="Pfam" id="PF05368">
    <property type="entry name" value="NmrA"/>
    <property type="match status" value="1"/>
</dbReference>
<organism evidence="4 5">
    <name type="scientific">Pyxidicoccus parkwayensis</name>
    <dbReference type="NCBI Taxonomy" id="2813578"/>
    <lineage>
        <taxon>Bacteria</taxon>
        <taxon>Pseudomonadati</taxon>
        <taxon>Myxococcota</taxon>
        <taxon>Myxococcia</taxon>
        <taxon>Myxococcales</taxon>
        <taxon>Cystobacterineae</taxon>
        <taxon>Myxococcaceae</taxon>
        <taxon>Pyxidicoccus</taxon>
    </lineage>
</organism>
<dbReference type="SUPFAM" id="SSF51735">
    <property type="entry name" value="NAD(P)-binding Rossmann-fold domains"/>
    <property type="match status" value="1"/>
</dbReference>
<accession>A0ABX7NS78</accession>
<evidence type="ECO:0000313" key="4">
    <source>
        <dbReference type="EMBL" id="QSQ20347.1"/>
    </source>
</evidence>
<keyword evidence="5" id="KW-1185">Reference proteome</keyword>
<dbReference type="PANTHER" id="PTHR42748:SF7">
    <property type="entry name" value="NMRA LIKE REDOX SENSOR 1-RELATED"/>
    <property type="match status" value="1"/>
</dbReference>
<dbReference type="PANTHER" id="PTHR42748">
    <property type="entry name" value="NITROGEN METABOLITE REPRESSION PROTEIN NMRA FAMILY MEMBER"/>
    <property type="match status" value="1"/>
</dbReference>
<evidence type="ECO:0000256" key="1">
    <source>
        <dbReference type="ARBA" id="ARBA00006328"/>
    </source>
</evidence>
<protein>
    <submittedName>
        <fullName evidence="4">NmrA/HSCARG family protein</fullName>
    </submittedName>
</protein>
<gene>
    <name evidence="4" type="ORF">JY651_34545</name>
</gene>
<dbReference type="Gene3D" id="3.40.50.720">
    <property type="entry name" value="NAD(P)-binding Rossmann-like Domain"/>
    <property type="match status" value="1"/>
</dbReference>
<sequence>MPAIRNVLVTGATGQQGGAVARCLLERGHRVRVLVRFPEAPAARELERLGAVLVPGRFEDFASLVRAMAGVEAVFGVTTPFEGIAEEAMKGMALVDAAREARVAHFVLTSACNADRDTGIPSFESKRRVEEHLVRSGLPFTIVAPAYFLENLLTPFSLTGLRGGTFSRWMPVERRVQYMAVEDIGRFCALAFERREPFLGRRFDLAGDELDGDEAARVLSRELGRPIRPVELPLDSFPAQGELGRNLVALLAWMSRAGFRADIVALRREFPEVGWRSFEAWVRAHRDGLTPAPDA</sequence>
<keyword evidence="2" id="KW-0521">NADP</keyword>
<dbReference type="EMBL" id="CP071090">
    <property type="protein sequence ID" value="QSQ20347.1"/>
    <property type="molecule type" value="Genomic_DNA"/>
</dbReference>
<dbReference type="CDD" id="cd05251">
    <property type="entry name" value="NmrA_like_SDR_a"/>
    <property type="match status" value="1"/>
</dbReference>
<evidence type="ECO:0000313" key="5">
    <source>
        <dbReference type="Proteomes" id="UP000662747"/>
    </source>
</evidence>
<evidence type="ECO:0000259" key="3">
    <source>
        <dbReference type="Pfam" id="PF05368"/>
    </source>
</evidence>
<evidence type="ECO:0000256" key="2">
    <source>
        <dbReference type="ARBA" id="ARBA00022857"/>
    </source>
</evidence>
<feature type="domain" description="NmrA-like" evidence="3">
    <location>
        <begin position="6"/>
        <end position="238"/>
    </location>
</feature>
<name>A0ABX7NS78_9BACT</name>
<dbReference type="RefSeq" id="WP_206721927.1">
    <property type="nucleotide sequence ID" value="NZ_CP071090.1"/>
</dbReference>
<proteinExistence type="inferred from homology"/>
<dbReference type="InterPro" id="IPR051164">
    <property type="entry name" value="NmrA-like_oxidored"/>
</dbReference>
<dbReference type="InterPro" id="IPR008030">
    <property type="entry name" value="NmrA-like"/>
</dbReference>
<reference evidence="4 5" key="1">
    <citation type="submission" date="2021-02" db="EMBL/GenBank/DDBJ databases">
        <title>De Novo genome assembly of isolated myxobacteria.</title>
        <authorList>
            <person name="Stevens D.C."/>
        </authorList>
    </citation>
    <scope>NUCLEOTIDE SEQUENCE [LARGE SCALE GENOMIC DNA]</scope>
    <source>
        <strain evidence="5">SCPEA02</strain>
    </source>
</reference>
<dbReference type="Proteomes" id="UP000662747">
    <property type="component" value="Chromosome"/>
</dbReference>
<comment type="similarity">
    <text evidence="1">Belongs to the NmrA-type oxidoreductase family.</text>
</comment>
<dbReference type="InterPro" id="IPR036291">
    <property type="entry name" value="NAD(P)-bd_dom_sf"/>
</dbReference>